<proteinExistence type="predicted"/>
<comment type="caution">
    <text evidence="1">The sequence shown here is derived from an EMBL/GenBank/DDBJ whole genome shotgun (WGS) entry which is preliminary data.</text>
</comment>
<dbReference type="GeneID" id="78777300"/>
<organism evidence="1 2">
    <name type="scientific">Caenorhabditis remanei</name>
    <name type="common">Caenorhabditis vulgaris</name>
    <dbReference type="NCBI Taxonomy" id="31234"/>
    <lineage>
        <taxon>Eukaryota</taxon>
        <taxon>Metazoa</taxon>
        <taxon>Ecdysozoa</taxon>
        <taxon>Nematoda</taxon>
        <taxon>Chromadorea</taxon>
        <taxon>Rhabditida</taxon>
        <taxon>Rhabditina</taxon>
        <taxon>Rhabditomorpha</taxon>
        <taxon>Rhabditoidea</taxon>
        <taxon>Rhabditidae</taxon>
        <taxon>Peloderinae</taxon>
        <taxon>Caenorhabditis</taxon>
    </lineage>
</organism>
<dbReference type="KEGG" id="crq:GCK72_021653"/>
<dbReference type="Proteomes" id="UP000483820">
    <property type="component" value="Chromosome V"/>
</dbReference>
<accession>A0A6A5GKM7</accession>
<dbReference type="RefSeq" id="XP_053583318.1">
    <property type="nucleotide sequence ID" value="XM_053734405.1"/>
</dbReference>
<dbReference type="EMBL" id="WUAV01000005">
    <property type="protein sequence ID" value="KAF1755085.1"/>
    <property type="molecule type" value="Genomic_DNA"/>
</dbReference>
<gene>
    <name evidence="1" type="ORF">GCK72_021653</name>
</gene>
<reference evidence="1 2" key="1">
    <citation type="submission" date="2019-12" db="EMBL/GenBank/DDBJ databases">
        <title>Chromosome-level assembly of the Caenorhabditis remanei genome.</title>
        <authorList>
            <person name="Teterina A.A."/>
            <person name="Willis J.H."/>
            <person name="Phillips P.C."/>
        </authorList>
    </citation>
    <scope>NUCLEOTIDE SEQUENCE [LARGE SCALE GENOMIC DNA]</scope>
    <source>
        <strain evidence="1 2">PX506</strain>
        <tissue evidence="1">Whole organism</tissue>
    </source>
</reference>
<evidence type="ECO:0000313" key="1">
    <source>
        <dbReference type="EMBL" id="KAF1755085.1"/>
    </source>
</evidence>
<evidence type="ECO:0000313" key="2">
    <source>
        <dbReference type="Proteomes" id="UP000483820"/>
    </source>
</evidence>
<dbReference type="CTD" id="78777300"/>
<protein>
    <submittedName>
        <fullName evidence="1">Uncharacterized protein</fullName>
    </submittedName>
</protein>
<dbReference type="AlphaFoldDB" id="A0A6A5GKM7"/>
<name>A0A6A5GKM7_CAERE</name>
<sequence length="132" mass="15265">MVCGTENRDRMRAERVKEDYWKTCWNIGNLMGDATPFLWGLIRETQVFKLILCASKLSNDERDTSQLEGVLGNINRRPFMSRCVQDTGFNDDFKRNLNNGGLGEWERLMQWIDLDDAQRLENDRNAPGSSTS</sequence>